<accession>A0A1M7JH57</accession>
<dbReference type="OrthoDB" id="9813146at2"/>
<proteinExistence type="predicted"/>
<name>A0A1M7JH57_RUMFL</name>
<gene>
    <name evidence="3" type="ORF">SAMN04487860_1064</name>
</gene>
<feature type="signal peptide" evidence="2">
    <location>
        <begin position="1"/>
        <end position="23"/>
    </location>
</feature>
<dbReference type="EMBL" id="FRCT01000006">
    <property type="protein sequence ID" value="SHM52410.1"/>
    <property type="molecule type" value="Genomic_DNA"/>
</dbReference>
<dbReference type="AlphaFoldDB" id="A0A1M7JH57"/>
<dbReference type="PROSITE" id="PS51257">
    <property type="entry name" value="PROKAR_LIPOPROTEIN"/>
    <property type="match status" value="1"/>
</dbReference>
<sequence length="210" mass="23372">MKKIKIFAVLSAAVLSASFLVGCGDNNSDSYKKSPNASVVTTEKVVTEQTTKAPETTTTTVKKTKKDKTTSTTAEKTENVTSRNKKKDKSDKKTPSAETENATIETESVFQGDDGTYVEYHFRSAKLLNQHFEKHGAEFDGDFNYETAKDYEKGASDVINNSEALHKTEAEDGDGVYYIEATNEFVILSTDGYIRTYFRPNGGIDYYNRQ</sequence>
<feature type="compositionally biased region" description="Polar residues" evidence="1">
    <location>
        <begin position="26"/>
        <end position="38"/>
    </location>
</feature>
<keyword evidence="2" id="KW-0732">Signal</keyword>
<feature type="compositionally biased region" description="Low complexity" evidence="1">
    <location>
        <begin position="39"/>
        <end position="61"/>
    </location>
</feature>
<evidence type="ECO:0000313" key="4">
    <source>
        <dbReference type="Proteomes" id="UP000184394"/>
    </source>
</evidence>
<reference evidence="3 4" key="1">
    <citation type="submission" date="2016-11" db="EMBL/GenBank/DDBJ databases">
        <authorList>
            <person name="Jaros S."/>
            <person name="Januszkiewicz K."/>
            <person name="Wedrychowicz H."/>
        </authorList>
    </citation>
    <scope>NUCLEOTIDE SEQUENCE [LARGE SCALE GENOMIC DNA]</scope>
    <source>
        <strain evidence="3 4">Y1</strain>
    </source>
</reference>
<feature type="chain" id="PRO_5039440872" description="Lipoprotein" evidence="2">
    <location>
        <begin position="24"/>
        <end position="210"/>
    </location>
</feature>
<dbReference type="Proteomes" id="UP000184394">
    <property type="component" value="Unassembled WGS sequence"/>
</dbReference>
<protein>
    <recommendedName>
        <fullName evidence="5">Lipoprotein</fullName>
    </recommendedName>
</protein>
<evidence type="ECO:0000256" key="2">
    <source>
        <dbReference type="SAM" id="SignalP"/>
    </source>
</evidence>
<evidence type="ECO:0000256" key="1">
    <source>
        <dbReference type="SAM" id="MobiDB-lite"/>
    </source>
</evidence>
<feature type="region of interest" description="Disordered" evidence="1">
    <location>
        <begin position="26"/>
        <end position="102"/>
    </location>
</feature>
<organism evidence="3 4">
    <name type="scientific">Ruminococcus flavefaciens</name>
    <dbReference type="NCBI Taxonomy" id="1265"/>
    <lineage>
        <taxon>Bacteria</taxon>
        <taxon>Bacillati</taxon>
        <taxon>Bacillota</taxon>
        <taxon>Clostridia</taxon>
        <taxon>Eubacteriales</taxon>
        <taxon>Oscillospiraceae</taxon>
        <taxon>Ruminococcus</taxon>
    </lineage>
</organism>
<evidence type="ECO:0008006" key="5">
    <source>
        <dbReference type="Google" id="ProtNLM"/>
    </source>
</evidence>
<dbReference type="RefSeq" id="WP_072950373.1">
    <property type="nucleotide sequence ID" value="NZ_FRCT01000006.1"/>
</dbReference>
<evidence type="ECO:0000313" key="3">
    <source>
        <dbReference type="EMBL" id="SHM52410.1"/>
    </source>
</evidence>